<feature type="chain" id="PRO_5043876380" description="Prolamin-like domain-containing protein" evidence="2">
    <location>
        <begin position="29"/>
        <end position="118"/>
    </location>
</feature>
<comment type="caution">
    <text evidence="4">The sequence shown here is derived from an EMBL/GenBank/DDBJ whole genome shotgun (WGS) entry which is preliminary data.</text>
</comment>
<keyword evidence="1 2" id="KW-0732">Signal</keyword>
<reference evidence="4 5" key="1">
    <citation type="journal article" date="2021" name="Commun. Biol.">
        <title>The genome of Shorea leprosula (Dipterocarpaceae) highlights the ecological relevance of drought in aseasonal tropical rainforests.</title>
        <authorList>
            <person name="Ng K.K.S."/>
            <person name="Kobayashi M.J."/>
            <person name="Fawcett J.A."/>
            <person name="Hatakeyama M."/>
            <person name="Paape T."/>
            <person name="Ng C.H."/>
            <person name="Ang C.C."/>
            <person name="Tnah L.H."/>
            <person name="Lee C.T."/>
            <person name="Nishiyama T."/>
            <person name="Sese J."/>
            <person name="O'Brien M.J."/>
            <person name="Copetti D."/>
            <person name="Mohd Noor M.I."/>
            <person name="Ong R.C."/>
            <person name="Putra M."/>
            <person name="Sireger I.Z."/>
            <person name="Indrioko S."/>
            <person name="Kosugi Y."/>
            <person name="Izuno A."/>
            <person name="Isagi Y."/>
            <person name="Lee S.L."/>
            <person name="Shimizu K.K."/>
        </authorList>
    </citation>
    <scope>NUCLEOTIDE SEQUENCE [LARGE SCALE GENOMIC DNA]</scope>
    <source>
        <strain evidence="4">214</strain>
    </source>
</reference>
<evidence type="ECO:0000256" key="1">
    <source>
        <dbReference type="ARBA" id="ARBA00022729"/>
    </source>
</evidence>
<feature type="domain" description="Prolamin-like" evidence="3">
    <location>
        <begin position="45"/>
        <end position="96"/>
    </location>
</feature>
<dbReference type="GO" id="GO:0009567">
    <property type="term" value="P:double fertilization forming a zygote and endosperm"/>
    <property type="evidence" value="ECO:0007669"/>
    <property type="project" value="TreeGrafter"/>
</dbReference>
<accession>A0AAV5M6T6</accession>
<feature type="signal peptide" evidence="2">
    <location>
        <begin position="1"/>
        <end position="28"/>
    </location>
</feature>
<evidence type="ECO:0000259" key="3">
    <source>
        <dbReference type="Pfam" id="PF05617"/>
    </source>
</evidence>
<sequence length="118" mass="12651">MELVSSKPFVMWKLVVCIAMLVLSPALAEETQETSSAVKPDNILDCIKSLGSVGGCIDAIKELISHNNFANLGKECCEALTNLGDNCWPIIFPDEPTVPILVKTVCAFVGAKEAKKAN</sequence>
<dbReference type="InterPro" id="IPR008502">
    <property type="entry name" value="Prolamin-like"/>
</dbReference>
<dbReference type="EMBL" id="BPVZ01000191">
    <property type="protein sequence ID" value="GKV45167.1"/>
    <property type="molecule type" value="Genomic_DNA"/>
</dbReference>
<evidence type="ECO:0000256" key="2">
    <source>
        <dbReference type="SAM" id="SignalP"/>
    </source>
</evidence>
<gene>
    <name evidence="4" type="ORF">SLEP1_g52277</name>
</gene>
<protein>
    <recommendedName>
        <fullName evidence="3">Prolamin-like domain-containing protein</fullName>
    </recommendedName>
</protein>
<dbReference type="GO" id="GO:0005576">
    <property type="term" value="C:extracellular region"/>
    <property type="evidence" value="ECO:0007669"/>
    <property type="project" value="TreeGrafter"/>
</dbReference>
<evidence type="ECO:0000313" key="5">
    <source>
        <dbReference type="Proteomes" id="UP001054252"/>
    </source>
</evidence>
<dbReference type="GO" id="GO:0031982">
    <property type="term" value="C:vesicle"/>
    <property type="evidence" value="ECO:0007669"/>
    <property type="project" value="TreeGrafter"/>
</dbReference>
<name>A0AAV5M6T6_9ROSI</name>
<dbReference type="Proteomes" id="UP001054252">
    <property type="component" value="Unassembled WGS sequence"/>
</dbReference>
<dbReference type="GO" id="GO:2000008">
    <property type="term" value="P:regulation of protein localization to cell surface"/>
    <property type="evidence" value="ECO:0007669"/>
    <property type="project" value="TreeGrafter"/>
</dbReference>
<dbReference type="AlphaFoldDB" id="A0AAV5M6T6"/>
<evidence type="ECO:0000313" key="4">
    <source>
        <dbReference type="EMBL" id="GKV45167.1"/>
    </source>
</evidence>
<proteinExistence type="predicted"/>
<dbReference type="GO" id="GO:0080155">
    <property type="term" value="P:regulation of double fertilization forming a zygote and endosperm"/>
    <property type="evidence" value="ECO:0007669"/>
    <property type="project" value="TreeGrafter"/>
</dbReference>
<dbReference type="PANTHER" id="PTHR31181:SF67">
    <property type="entry name" value="PROLAMIN-LIKE PROTEIN (DUF1278)"/>
    <property type="match status" value="1"/>
</dbReference>
<dbReference type="Pfam" id="PF05617">
    <property type="entry name" value="Prolamin_like"/>
    <property type="match status" value="1"/>
</dbReference>
<keyword evidence="5" id="KW-1185">Reference proteome</keyword>
<organism evidence="4 5">
    <name type="scientific">Rubroshorea leprosula</name>
    <dbReference type="NCBI Taxonomy" id="152421"/>
    <lineage>
        <taxon>Eukaryota</taxon>
        <taxon>Viridiplantae</taxon>
        <taxon>Streptophyta</taxon>
        <taxon>Embryophyta</taxon>
        <taxon>Tracheophyta</taxon>
        <taxon>Spermatophyta</taxon>
        <taxon>Magnoliopsida</taxon>
        <taxon>eudicotyledons</taxon>
        <taxon>Gunneridae</taxon>
        <taxon>Pentapetalae</taxon>
        <taxon>rosids</taxon>
        <taxon>malvids</taxon>
        <taxon>Malvales</taxon>
        <taxon>Dipterocarpaceae</taxon>
        <taxon>Rubroshorea</taxon>
    </lineage>
</organism>
<dbReference type="PANTHER" id="PTHR31181">
    <property type="entry name" value="EGG CELL-SECRETED PROTEIN 1.4"/>
    <property type="match status" value="1"/>
</dbReference>